<dbReference type="EMBL" id="JAIMBW010000001">
    <property type="protein sequence ID" value="MBY4893921.1"/>
    <property type="molecule type" value="Genomic_DNA"/>
</dbReference>
<evidence type="ECO:0000313" key="3">
    <source>
        <dbReference type="EMBL" id="QXL86614.1"/>
    </source>
</evidence>
<dbReference type="RefSeq" id="WP_257893553.1">
    <property type="nucleotide sequence ID" value="NZ_JAIMBW010000001.1"/>
</dbReference>
<evidence type="ECO:0000256" key="1">
    <source>
        <dbReference type="SAM" id="SignalP"/>
    </source>
</evidence>
<keyword evidence="1" id="KW-0732">Signal</keyword>
<gene>
    <name evidence="2" type="ORF">KUL25_14275</name>
    <name evidence="3" type="ORF">KUL25_14280</name>
</gene>
<evidence type="ECO:0000313" key="2">
    <source>
        <dbReference type="EMBL" id="MBY4893921.1"/>
    </source>
</evidence>
<evidence type="ECO:0000313" key="4">
    <source>
        <dbReference type="Proteomes" id="UP000693972"/>
    </source>
</evidence>
<proteinExistence type="predicted"/>
<dbReference type="Proteomes" id="UP000693972">
    <property type="component" value="Unassembled WGS sequence"/>
</dbReference>
<reference evidence="3 4" key="1">
    <citation type="submission" date="2021-07" db="EMBL/GenBank/DDBJ databases">
        <title>Karlodiniumbacter phycospheric gen. nov., sp. nov., a phycosphere bacterium isolated from karlodinium veneficum.</title>
        <authorList>
            <person name="Peng Y."/>
            <person name="Jiang L."/>
            <person name="Lee J."/>
        </authorList>
    </citation>
    <scope>NUCLEOTIDE SEQUENCE</scope>
    <source>
        <strain evidence="3 4">N5</strain>
    </source>
</reference>
<feature type="chain" id="PRO_5037126050" evidence="1">
    <location>
        <begin position="41"/>
        <end position="166"/>
    </location>
</feature>
<dbReference type="AlphaFoldDB" id="A0A975TTQ6"/>
<feature type="signal peptide" evidence="1">
    <location>
        <begin position="1"/>
        <end position="40"/>
    </location>
</feature>
<name>A0A975TTQ6_9RHOB</name>
<organism evidence="3">
    <name type="scientific">Gymnodinialimonas phycosphaerae</name>
    <dbReference type="NCBI Taxonomy" id="2841589"/>
    <lineage>
        <taxon>Bacteria</taxon>
        <taxon>Pseudomonadati</taxon>
        <taxon>Pseudomonadota</taxon>
        <taxon>Alphaproteobacteria</taxon>
        <taxon>Rhodobacterales</taxon>
        <taxon>Paracoccaceae</taxon>
        <taxon>Gymnodinialimonas</taxon>
    </lineage>
</organism>
<accession>A0A975TTQ6</accession>
<sequence>MTEMARNSGCKTLIGPCSFSVATAVGMMLATMGAVAPALAQVEDTFAQFEARCLTPMVEVRDSDTLGLTLMAADAVQETWMEELREWQLVRSTPEAVVQFCAVFGPFGAEVDAWAEAARASGDWIRIDRTPETLQSTFLREPRIEVEIDRTAMPTSLTVIETNLES</sequence>
<keyword evidence="4" id="KW-1185">Reference proteome</keyword>
<protein>
    <submittedName>
        <fullName evidence="3">Uncharacterized protein</fullName>
    </submittedName>
</protein>
<dbReference type="EMBL" id="CP078073">
    <property type="protein sequence ID" value="QXL86614.1"/>
    <property type="molecule type" value="Genomic_DNA"/>
</dbReference>